<dbReference type="KEGG" id="vg:2943356"/>
<dbReference type="EMBL" id="AY349019">
    <property type="protein sequence ID" value="AAQ99094.1"/>
    <property type="molecule type" value="Genomic_DNA"/>
</dbReference>
<dbReference type="RefSeq" id="YP_025232.1">
    <property type="nucleotide sequence ID" value="NC_005906.1"/>
</dbReference>
<keyword evidence="2" id="KW-1185">Reference proteome</keyword>
<dbReference type="InterPro" id="IPR008534">
    <property type="entry name" value="DUF816"/>
</dbReference>
<dbReference type="Pfam" id="PF05674">
    <property type="entry name" value="DUF816"/>
    <property type="match status" value="1"/>
</dbReference>
<reference evidence="1 2" key="1">
    <citation type="journal article" date="2004" name="J. Virol.">
        <title>Sequence and organization of the Neodiprion lecontei nucleopolyhedrovirus genome.</title>
        <authorList>
            <person name="Lauzon H.A.M."/>
            <person name="Lucarotti C.J."/>
            <person name="Krell P.J."/>
            <person name="Feng Q."/>
            <person name="Retnakaran A."/>
            <person name="Arif B.M."/>
        </authorList>
    </citation>
    <scope>NUCLEOTIDE SEQUENCE [LARGE SCALE GENOMIC DNA]</scope>
    <source>
        <strain evidence="2">Canada</strain>
    </source>
</reference>
<name>Q6JPD6_NPVNC</name>
<dbReference type="Proteomes" id="UP000008776">
    <property type="component" value="Segment"/>
</dbReference>
<proteinExistence type="predicted"/>
<accession>Q6JPD6</accession>
<evidence type="ECO:0000313" key="1">
    <source>
        <dbReference type="EMBL" id="AAQ99094.1"/>
    </source>
</evidence>
<organism evidence="1 2">
    <name type="scientific">Neodiprion lecontei nucleopolyhedrovirus (strain Canada)</name>
    <name type="common">NeleNPV</name>
    <dbReference type="NCBI Taxonomy" id="654906"/>
    <lineage>
        <taxon>Viruses</taxon>
        <taxon>Viruses incertae sedis</taxon>
        <taxon>Naldaviricetes</taxon>
        <taxon>Lefavirales</taxon>
        <taxon>Baculoviridae</taxon>
        <taxon>Gammabaculovirus</taxon>
        <taxon>Gammabaculovirus nelecontei</taxon>
    </lineage>
</organism>
<dbReference type="GeneID" id="2943356"/>
<protein>
    <submittedName>
        <fullName evidence="1">Uncharacterized protein</fullName>
    </submittedName>
</protein>
<sequence>MATADDAVAESRLSVDEFKRLLLVENINNLIDKNEIIVGNVRQTIESSIKKFKEDPTDINYKHLKTMFDKITYFINEISEINWERMLAKIGMVVILENAKKYVKSKNPKMFIDTFLSQLNNTSICIEDDPSDLIKLYNTHLDLMDMNIQQTRKRNHHLIEFVKKLFVNCVKSMHNDSKHNIDITDYDANIINVDMSESEHSTMRDANVDNVDQTTNFLNSRKRNLEFFLNSNKRAKLN</sequence>
<organismHost>
    <name type="scientific">Neodiprion lecontei</name>
    <name type="common">Redheaded pine sawfly</name>
    <dbReference type="NCBI Taxonomy" id="441921"/>
</organismHost>
<evidence type="ECO:0000313" key="2">
    <source>
        <dbReference type="Proteomes" id="UP000008776"/>
    </source>
</evidence>